<dbReference type="Gene3D" id="1.10.357.10">
    <property type="entry name" value="Tetracycline Repressor, domain 2"/>
    <property type="match status" value="1"/>
</dbReference>
<dbReference type="PROSITE" id="PS50977">
    <property type="entry name" value="HTH_TETR_2"/>
    <property type="match status" value="1"/>
</dbReference>
<protein>
    <submittedName>
        <fullName evidence="6">AcrR family transcriptional regulator</fullName>
    </submittedName>
</protein>
<dbReference type="PANTHER" id="PTHR30055">
    <property type="entry name" value="HTH-TYPE TRANSCRIPTIONAL REGULATOR RUTR"/>
    <property type="match status" value="1"/>
</dbReference>
<dbReference type="PRINTS" id="PR00455">
    <property type="entry name" value="HTHTETR"/>
</dbReference>
<dbReference type="GO" id="GO:0000976">
    <property type="term" value="F:transcription cis-regulatory region binding"/>
    <property type="evidence" value="ECO:0007669"/>
    <property type="project" value="TreeGrafter"/>
</dbReference>
<dbReference type="InterPro" id="IPR009057">
    <property type="entry name" value="Homeodomain-like_sf"/>
</dbReference>
<proteinExistence type="predicted"/>
<accession>A0A7Y9I8U3</accession>
<evidence type="ECO:0000256" key="4">
    <source>
        <dbReference type="PROSITE-ProRule" id="PRU00335"/>
    </source>
</evidence>
<dbReference type="InterPro" id="IPR001647">
    <property type="entry name" value="HTH_TetR"/>
</dbReference>
<name>A0A7Y9I8U3_9ACTN</name>
<dbReference type="RefSeq" id="WP_179753262.1">
    <property type="nucleotide sequence ID" value="NZ_JACCBU010000001.1"/>
</dbReference>
<evidence type="ECO:0000256" key="3">
    <source>
        <dbReference type="ARBA" id="ARBA00023163"/>
    </source>
</evidence>
<sequence length="206" mass="22883">MTEAGAQPTARRAQTQDKLMAAAVRVFAARGIIGASVEEISEEAGFTRGAFYSNFGDKDELVLALLKRQVEEQYAALEQIAELPLDPDRSLDDLISESLDVLQGAARPDPELILINQELMLYAARQRSVGRQYLTYQDECLARFRVLINDLLHKLGQEFTIDLDDAVTLCAAAHHQAHLLAALNNSRPDLRPLHLLIRAITRPLTP</sequence>
<dbReference type="InterPro" id="IPR050109">
    <property type="entry name" value="HTH-type_TetR-like_transc_reg"/>
</dbReference>
<dbReference type="EMBL" id="JACCBU010000001">
    <property type="protein sequence ID" value="NYE72459.1"/>
    <property type="molecule type" value="Genomic_DNA"/>
</dbReference>
<evidence type="ECO:0000313" key="6">
    <source>
        <dbReference type="EMBL" id="NYE72459.1"/>
    </source>
</evidence>
<dbReference type="PANTHER" id="PTHR30055:SF234">
    <property type="entry name" value="HTH-TYPE TRANSCRIPTIONAL REGULATOR BETI"/>
    <property type="match status" value="1"/>
</dbReference>
<evidence type="ECO:0000313" key="7">
    <source>
        <dbReference type="Proteomes" id="UP000569914"/>
    </source>
</evidence>
<evidence type="ECO:0000256" key="1">
    <source>
        <dbReference type="ARBA" id="ARBA00023015"/>
    </source>
</evidence>
<evidence type="ECO:0000259" key="5">
    <source>
        <dbReference type="PROSITE" id="PS50977"/>
    </source>
</evidence>
<keyword evidence="7" id="KW-1185">Reference proteome</keyword>
<organism evidence="6 7">
    <name type="scientific">Microlunatus parietis</name>
    <dbReference type="NCBI Taxonomy" id="682979"/>
    <lineage>
        <taxon>Bacteria</taxon>
        <taxon>Bacillati</taxon>
        <taxon>Actinomycetota</taxon>
        <taxon>Actinomycetes</taxon>
        <taxon>Propionibacteriales</taxon>
        <taxon>Propionibacteriaceae</taxon>
        <taxon>Microlunatus</taxon>
    </lineage>
</organism>
<keyword evidence="3" id="KW-0804">Transcription</keyword>
<dbReference type="Proteomes" id="UP000569914">
    <property type="component" value="Unassembled WGS sequence"/>
</dbReference>
<keyword evidence="2 4" id="KW-0238">DNA-binding</keyword>
<evidence type="ECO:0000256" key="2">
    <source>
        <dbReference type="ARBA" id="ARBA00023125"/>
    </source>
</evidence>
<comment type="caution">
    <text evidence="6">The sequence shown here is derived from an EMBL/GenBank/DDBJ whole genome shotgun (WGS) entry which is preliminary data.</text>
</comment>
<keyword evidence="1" id="KW-0805">Transcription regulation</keyword>
<dbReference type="SUPFAM" id="SSF46689">
    <property type="entry name" value="Homeodomain-like"/>
    <property type="match status" value="1"/>
</dbReference>
<dbReference type="Pfam" id="PF00440">
    <property type="entry name" value="TetR_N"/>
    <property type="match status" value="1"/>
</dbReference>
<feature type="DNA-binding region" description="H-T-H motif" evidence="4">
    <location>
        <begin position="36"/>
        <end position="55"/>
    </location>
</feature>
<reference evidence="6 7" key="1">
    <citation type="submission" date="2020-07" db="EMBL/GenBank/DDBJ databases">
        <title>Sequencing the genomes of 1000 actinobacteria strains.</title>
        <authorList>
            <person name="Klenk H.-P."/>
        </authorList>
    </citation>
    <scope>NUCLEOTIDE SEQUENCE [LARGE SCALE GENOMIC DNA]</scope>
    <source>
        <strain evidence="6 7">DSM 22083</strain>
    </source>
</reference>
<feature type="domain" description="HTH tetR-type" evidence="5">
    <location>
        <begin position="13"/>
        <end position="73"/>
    </location>
</feature>
<gene>
    <name evidence="6" type="ORF">BKA15_003788</name>
</gene>
<dbReference type="AlphaFoldDB" id="A0A7Y9I8U3"/>
<dbReference type="GO" id="GO:0003700">
    <property type="term" value="F:DNA-binding transcription factor activity"/>
    <property type="evidence" value="ECO:0007669"/>
    <property type="project" value="TreeGrafter"/>
</dbReference>